<dbReference type="AlphaFoldDB" id="A0A402BHQ8"/>
<sequence length="646" mass="69316">MNLLTFLPRWHWKPDTWRTQHAHTTSRQLRRCSIFAVCAFVAFACVLTTSNVSTALAAPPTSPGQPDFGSNVYIFNPSMPLSDIQATVDMVANQQISNQFGTQRYALLFEPGTYGSSTAPLNFQVGYYTTVAGLGLSPNDVTINGSIDVRNQCFGANNCIALDNFWRSLSNLSINVTTPNAGCYSGEFWAVSQAAPMRRVHINGATTLMDYCTSPSYASGGFIADSQFDGGTVINGSQQQWLVRNSQLDGWTNGVWNQVFSGVTNAPAQCFPAQTSCGGPYTTLATSPVTREAPYLYMGADKQYNVFVPSVQHNSTGTTWGSGATPGSSISLKKFFIARPTDSAEKINAALESGRNLILTPGIYHLKQSLKVTRPDTVVLGLGFPTLIPDKGNTAMTVDSARGVMLSGILFDAGAKNSRVLLQIGSDHERDDHGHERGDQNASDPTTLSDVFFRIGGAQPGSATTSLIVNSNNVILDDIWAWRADHGNGVGWTSNTADTGVIVNGNNVTAYGLFVEHYQKYEVIWNGNGGTDIFFQNEMPYDPPSQAAWMEAPGVDGWAAFKIANTVTSFNGYGMASYNFFNQGVDIYAAHAFEVPSTLPASSLHDLLTIFLSTSGSGGTQHVVNDTGGSATSANPDVPVTVVSYP</sequence>
<dbReference type="Proteomes" id="UP000287171">
    <property type="component" value="Unassembled WGS sequence"/>
</dbReference>
<accession>A0A402BHQ8</accession>
<dbReference type="InterPro" id="IPR012334">
    <property type="entry name" value="Pectin_lyas_fold"/>
</dbReference>
<evidence type="ECO:0000313" key="3">
    <source>
        <dbReference type="Proteomes" id="UP000287171"/>
    </source>
</evidence>
<proteinExistence type="predicted"/>
<dbReference type="InterPro" id="IPR024535">
    <property type="entry name" value="RHGA/B-epi-like_pectate_lyase"/>
</dbReference>
<dbReference type="InterPro" id="IPR011050">
    <property type="entry name" value="Pectin_lyase_fold/virulence"/>
</dbReference>
<keyword evidence="3" id="KW-1185">Reference proteome</keyword>
<gene>
    <name evidence="2" type="ORF">KDA_62710</name>
</gene>
<dbReference type="InterPro" id="IPR059186">
    <property type="entry name" value="SACTE_4363"/>
</dbReference>
<feature type="domain" description="Rhamnogalacturonase A/B/Epimerase-like pectate lyase" evidence="1">
    <location>
        <begin position="127"/>
        <end position="258"/>
    </location>
</feature>
<dbReference type="Gene3D" id="2.160.20.10">
    <property type="entry name" value="Single-stranded right-handed beta-helix, Pectin lyase-like"/>
    <property type="match status" value="1"/>
</dbReference>
<name>A0A402BHQ8_9CHLR</name>
<reference evidence="3" key="1">
    <citation type="submission" date="2018-12" db="EMBL/GenBank/DDBJ databases">
        <title>Tengunoibacter tsumagoiensis gen. nov., sp. nov., Dictyobacter kobayashii sp. nov., D. alpinus sp. nov., and D. joshuensis sp. nov. and description of Dictyobacteraceae fam. nov. within the order Ktedonobacterales isolated from Tengu-no-mugimeshi.</title>
        <authorList>
            <person name="Wang C.M."/>
            <person name="Zheng Y."/>
            <person name="Sakai Y."/>
            <person name="Toyoda A."/>
            <person name="Minakuchi Y."/>
            <person name="Abe K."/>
            <person name="Yokota A."/>
            <person name="Yabe S."/>
        </authorList>
    </citation>
    <scope>NUCLEOTIDE SEQUENCE [LARGE SCALE GENOMIC DNA]</scope>
    <source>
        <strain evidence="3">Uno16</strain>
    </source>
</reference>
<evidence type="ECO:0000259" key="1">
    <source>
        <dbReference type="Pfam" id="PF12708"/>
    </source>
</evidence>
<evidence type="ECO:0000313" key="2">
    <source>
        <dbReference type="EMBL" id="GCE30787.1"/>
    </source>
</evidence>
<dbReference type="EMBL" id="BIFT01000002">
    <property type="protein sequence ID" value="GCE30787.1"/>
    <property type="molecule type" value="Genomic_DNA"/>
</dbReference>
<dbReference type="RefSeq" id="WP_218027612.1">
    <property type="nucleotide sequence ID" value="NZ_BIFT01000002.1"/>
</dbReference>
<protein>
    <submittedName>
        <fullName evidence="2">Coagulation factor 5/8 type</fullName>
    </submittedName>
</protein>
<comment type="caution">
    <text evidence="2">The sequence shown here is derived from an EMBL/GenBank/DDBJ whole genome shotgun (WGS) entry which is preliminary data.</text>
</comment>
<dbReference type="SUPFAM" id="SSF51126">
    <property type="entry name" value="Pectin lyase-like"/>
    <property type="match status" value="1"/>
</dbReference>
<dbReference type="Pfam" id="PF12708">
    <property type="entry name" value="Pect-lyase_RHGA_epim"/>
    <property type="match status" value="1"/>
</dbReference>
<organism evidence="2 3">
    <name type="scientific">Dictyobacter alpinus</name>
    <dbReference type="NCBI Taxonomy" id="2014873"/>
    <lineage>
        <taxon>Bacteria</taxon>
        <taxon>Bacillati</taxon>
        <taxon>Chloroflexota</taxon>
        <taxon>Ktedonobacteria</taxon>
        <taxon>Ktedonobacterales</taxon>
        <taxon>Dictyobacteraceae</taxon>
        <taxon>Dictyobacter</taxon>
    </lineage>
</organism>
<dbReference type="CDD" id="cd23669">
    <property type="entry name" value="GH55_SacteLam55A-like"/>
    <property type="match status" value="1"/>
</dbReference>